<evidence type="ECO:0000313" key="2">
    <source>
        <dbReference type="Proteomes" id="UP000694389"/>
    </source>
</evidence>
<name>A0A8P4KCW6_DICLA</name>
<dbReference type="Proteomes" id="UP000694389">
    <property type="component" value="Unassembled WGS sequence"/>
</dbReference>
<protein>
    <submittedName>
        <fullName evidence="1">Uncharacterized protein</fullName>
    </submittedName>
</protein>
<organism evidence="1 2">
    <name type="scientific">Dicentrarchus labrax</name>
    <name type="common">European seabass</name>
    <name type="synonym">Morone labrax</name>
    <dbReference type="NCBI Taxonomy" id="13489"/>
    <lineage>
        <taxon>Eukaryota</taxon>
        <taxon>Metazoa</taxon>
        <taxon>Chordata</taxon>
        <taxon>Craniata</taxon>
        <taxon>Vertebrata</taxon>
        <taxon>Euteleostomi</taxon>
        <taxon>Actinopterygii</taxon>
        <taxon>Neopterygii</taxon>
        <taxon>Teleostei</taxon>
        <taxon>Neoteleostei</taxon>
        <taxon>Acanthomorphata</taxon>
        <taxon>Eupercaria</taxon>
        <taxon>Moronidae</taxon>
        <taxon>Dicentrarchus</taxon>
    </lineage>
</organism>
<accession>A0A8P4KCW6</accession>
<dbReference type="AlphaFoldDB" id="A0A8P4KCW6"/>
<proteinExistence type="predicted"/>
<reference evidence="1" key="2">
    <citation type="submission" date="2025-09" db="UniProtKB">
        <authorList>
            <consortium name="Ensembl"/>
        </authorList>
    </citation>
    <scope>IDENTIFICATION</scope>
</reference>
<reference evidence="1" key="1">
    <citation type="submission" date="2025-08" db="UniProtKB">
        <authorList>
            <consortium name="Ensembl"/>
        </authorList>
    </citation>
    <scope>IDENTIFICATION</scope>
</reference>
<evidence type="ECO:0000313" key="1">
    <source>
        <dbReference type="Ensembl" id="ENSDLAP00005070766.1"/>
    </source>
</evidence>
<keyword evidence="2" id="KW-1185">Reference proteome</keyword>
<dbReference type="Ensembl" id="ENSDLAT00005073418.1">
    <property type="protein sequence ID" value="ENSDLAP00005070766.1"/>
    <property type="gene ID" value="ENSDLAG00005032528.1"/>
</dbReference>
<sequence>MNVALIHDRLHIKTFWEKRINNDCEHAESEEQRKEKSALK</sequence>
<dbReference type="GeneTree" id="ENSGT00940000176961"/>